<keyword evidence="3" id="KW-0687">Ribonucleoprotein</keyword>
<organism evidence="5 6">
    <name type="scientific">Tuber aestivum</name>
    <name type="common">summer truffle</name>
    <dbReference type="NCBI Taxonomy" id="59557"/>
    <lineage>
        <taxon>Eukaryota</taxon>
        <taxon>Fungi</taxon>
        <taxon>Dikarya</taxon>
        <taxon>Ascomycota</taxon>
        <taxon>Pezizomycotina</taxon>
        <taxon>Pezizomycetes</taxon>
        <taxon>Pezizales</taxon>
        <taxon>Tuberaceae</taxon>
        <taxon>Tuber</taxon>
    </lineage>
</organism>
<dbReference type="InterPro" id="IPR001911">
    <property type="entry name" value="Ribosomal_bS21"/>
</dbReference>
<dbReference type="InterPro" id="IPR052837">
    <property type="entry name" value="Mitoribosomal_bS21"/>
</dbReference>
<evidence type="ECO:0000256" key="3">
    <source>
        <dbReference type="ARBA" id="ARBA00023274"/>
    </source>
</evidence>
<keyword evidence="2" id="KW-0689">Ribosomal protein</keyword>
<name>A0A292PW27_9PEZI</name>
<feature type="compositionally biased region" description="Low complexity" evidence="4">
    <location>
        <begin position="50"/>
        <end position="73"/>
    </location>
</feature>
<evidence type="ECO:0008006" key="7">
    <source>
        <dbReference type="Google" id="ProtNLM"/>
    </source>
</evidence>
<evidence type="ECO:0000313" key="5">
    <source>
        <dbReference type="EMBL" id="CUS10838.1"/>
    </source>
</evidence>
<comment type="similarity">
    <text evidence="1">Belongs to the bacterial ribosomal protein bS21 family.</text>
</comment>
<accession>A0A292PW27</accession>
<evidence type="ECO:0000256" key="4">
    <source>
        <dbReference type="SAM" id="MobiDB-lite"/>
    </source>
</evidence>
<dbReference type="PANTHER" id="PTHR41237">
    <property type="entry name" value="37S RIBOSOMAL PROTEIN MRP21, MITOCHONDRIAL"/>
    <property type="match status" value="1"/>
</dbReference>
<gene>
    <name evidence="5" type="ORF">GSTUAT00005111001</name>
</gene>
<reference evidence="5" key="1">
    <citation type="submission" date="2015-10" db="EMBL/GenBank/DDBJ databases">
        <authorList>
            <person name="Regsiter A."/>
            <person name="william w."/>
        </authorList>
    </citation>
    <scope>NUCLEOTIDE SEQUENCE</scope>
    <source>
        <strain evidence="5">Montdore</strain>
    </source>
</reference>
<evidence type="ECO:0000256" key="1">
    <source>
        <dbReference type="ARBA" id="ARBA00006640"/>
    </source>
</evidence>
<evidence type="ECO:0000256" key="2">
    <source>
        <dbReference type="ARBA" id="ARBA00022980"/>
    </source>
</evidence>
<dbReference type="Proteomes" id="UP001412239">
    <property type="component" value="Unassembled WGS sequence"/>
</dbReference>
<dbReference type="PANTHER" id="PTHR41237:SF1">
    <property type="entry name" value="SMALL RIBOSOMAL SUBUNIT PROTEIN BS21M"/>
    <property type="match status" value="1"/>
</dbReference>
<protein>
    <recommendedName>
        <fullName evidence="7">Ribosomal protein S21</fullName>
    </recommendedName>
</protein>
<feature type="region of interest" description="Disordered" evidence="4">
    <location>
        <begin position="39"/>
        <end position="83"/>
    </location>
</feature>
<sequence length="220" mass="24606">MEICQMSRVTSYARPLSSFYRINPASRTTLRQFTCSATRLEDKNAETRLPTPTTPQTPDVTSATATSTPQTTTRGEEPDQRTTPAQTVLQKLFEAAGAASLRPPPQRSFNGASILPTNIVSRNTLSALNVPPISAPKELPRTGPTAGRTVEVTRDLSSALSRLRTIVAQNKLRIDQREQRFHVRPSLKRKRLKSLRHRKRFKDAFKRLVGIAMDMKRKGI</sequence>
<dbReference type="EMBL" id="LN891038">
    <property type="protein sequence ID" value="CUS10838.1"/>
    <property type="molecule type" value="Genomic_DNA"/>
</dbReference>
<evidence type="ECO:0000313" key="6">
    <source>
        <dbReference type="Proteomes" id="UP001412239"/>
    </source>
</evidence>
<dbReference type="GO" id="GO:0003735">
    <property type="term" value="F:structural constituent of ribosome"/>
    <property type="evidence" value="ECO:0007669"/>
    <property type="project" value="InterPro"/>
</dbReference>
<keyword evidence="6" id="KW-1185">Reference proteome</keyword>
<dbReference type="GO" id="GO:0005763">
    <property type="term" value="C:mitochondrial small ribosomal subunit"/>
    <property type="evidence" value="ECO:0007669"/>
    <property type="project" value="TreeGrafter"/>
</dbReference>
<proteinExistence type="inferred from homology"/>
<dbReference type="AlphaFoldDB" id="A0A292PW27"/>
<dbReference type="Pfam" id="PF01165">
    <property type="entry name" value="Ribosomal_S21"/>
    <property type="match status" value="1"/>
</dbReference>
<dbReference type="GO" id="GO:0070124">
    <property type="term" value="P:mitochondrial translational initiation"/>
    <property type="evidence" value="ECO:0007669"/>
    <property type="project" value="TreeGrafter"/>
</dbReference>